<dbReference type="RefSeq" id="WP_084237942.1">
    <property type="nucleotide sequence ID" value="NZ_FWXT01000001.1"/>
</dbReference>
<dbReference type="InterPro" id="IPR006311">
    <property type="entry name" value="TAT_signal"/>
</dbReference>
<keyword evidence="2" id="KW-1185">Reference proteome</keyword>
<gene>
    <name evidence="1" type="ORF">SAMN04488524_1745</name>
</gene>
<dbReference type="AlphaFoldDB" id="A0A1W2AYM4"/>
<organism evidence="1 2">
    <name type="scientific">Pedobacter africanus</name>
    <dbReference type="NCBI Taxonomy" id="151894"/>
    <lineage>
        <taxon>Bacteria</taxon>
        <taxon>Pseudomonadati</taxon>
        <taxon>Bacteroidota</taxon>
        <taxon>Sphingobacteriia</taxon>
        <taxon>Sphingobacteriales</taxon>
        <taxon>Sphingobacteriaceae</taxon>
        <taxon>Pedobacter</taxon>
    </lineage>
</organism>
<dbReference type="Gene3D" id="3.20.20.80">
    <property type="entry name" value="Glycosidases"/>
    <property type="match status" value="1"/>
</dbReference>
<proteinExistence type="predicted"/>
<dbReference type="InterPro" id="IPR029062">
    <property type="entry name" value="Class_I_gatase-like"/>
</dbReference>
<dbReference type="STRING" id="151894.SAMN04488524_1745"/>
<evidence type="ECO:0008006" key="3">
    <source>
        <dbReference type="Google" id="ProtNLM"/>
    </source>
</evidence>
<reference evidence="2" key="1">
    <citation type="submission" date="2017-04" db="EMBL/GenBank/DDBJ databases">
        <authorList>
            <person name="Varghese N."/>
            <person name="Submissions S."/>
        </authorList>
    </citation>
    <scope>NUCLEOTIDE SEQUENCE [LARGE SCALE GENOMIC DNA]</scope>
    <source>
        <strain evidence="2">DSM 12126</strain>
    </source>
</reference>
<accession>A0A1W2AYM4</accession>
<dbReference type="OrthoDB" id="2484600at2"/>
<name>A0A1W2AYM4_9SPHI</name>
<dbReference type="EMBL" id="FWXT01000001">
    <property type="protein sequence ID" value="SMC65572.1"/>
    <property type="molecule type" value="Genomic_DNA"/>
</dbReference>
<dbReference type="Gene3D" id="3.40.50.880">
    <property type="match status" value="1"/>
</dbReference>
<evidence type="ECO:0000313" key="2">
    <source>
        <dbReference type="Proteomes" id="UP000192756"/>
    </source>
</evidence>
<dbReference type="PROSITE" id="PS51318">
    <property type="entry name" value="TAT"/>
    <property type="match status" value="1"/>
</dbReference>
<sequence length="712" mass="81294">MKYTNDRRDFIKKMSLSGLGLVLADGFSAVHAHTPEQAVADPRKLILPHNQGPSVPFVPRRTASWWVTIEDLQWSQKKVVDRIKRRAAAFAEAKIDMAIHYGWHIRFDFSNYFGQLHGYMANVCDELHKYDIKFMDHYSCNHVERPRGQEEFRKLHRGQRHHVLLFHDPKAAEFAQYEGHFFKDICEVDIRDGSRGYARQYQMETFCHNNPGFLDMHARYLERLFKEVPLDGIEVDDMCDYSGLTTCGCKYCRDRFKKDYGHEIPKFGEKEFWGDVSKPMLQWGNYENPAFRDWLRMKTDVIVDHVKMVKGIAGDKPLMSCCSSTGPMVLNGISLDLEKMAPYLDFFMLENVGTNIKSVDWIKMDAEALNQKDIADKRGNAPAMALSYTIYEKGGYLGWALSRFWGVANWSSTHNQRLEEDPADAMEMEDVIRPSNLWEVKHNDLKPRDGKDLVEIRVVNNKFCKDNGWRGADGLEHWDHAKAWSKKLVENSIGYRFVRYEELADAAALKKENTPLVLDGVGCVSEQQFKAIQSYLAAGGKAWMSLPFGTHDEKGFKRANPLSDQLVKTKYKNLQLVDPITKSDVLEKMVAEGRLKPVLRQVAGEKGWVARVRSYKGKPVIHLMNTALTGIPHPTIKDNAGISILADIGSKIQNNALQFKINTAQLKLSGLKVMSPELGDEQRKVSVRKAEKGYAVLDFDLNNVKVYAEILG</sequence>
<dbReference type="Proteomes" id="UP000192756">
    <property type="component" value="Unassembled WGS sequence"/>
</dbReference>
<evidence type="ECO:0000313" key="1">
    <source>
        <dbReference type="EMBL" id="SMC65572.1"/>
    </source>
</evidence>
<protein>
    <recommendedName>
        <fullName evidence="3">Beta-galactosidase trimerisation domain-containing protein</fullName>
    </recommendedName>
</protein>